<accession>D7LB38</accession>
<sequence length="375" mass="43073">MVPGNSHLSSSTCFTFAEINHDRTTKLSKRDLVYPKRNPPHQAKAYGELLLRDTISSTGTAMFLWFSSPASHPDQTRQTLPLPSPEMHVLLQNLSPSPYSGRRTQDLLLPVKKKLDSPRFFDPKINCLKKKGILFPSPMSRWCDYCHQSSINFLSPTHLFTKLKQSLTNKIVKARSSRDYKKSFRLFVENPEPSSHALESKRWKKNGIMIPSPRRGGYLRFFHLFPSFPLFTKIRQVQFNIFKVSIHESESLRKNGIMIPFPWSGGYRSFPNFLSPIPPDYRTKVNHLLADEQLQLTFLVPARTSVMEPSSTSSRLLTMTTLSSIDSLVEDHSLAVTSHVPECLIAFVAKLSWNPFRFTLSIMLWHWGMPPLFMF</sequence>
<reference evidence="2" key="1">
    <citation type="journal article" date="2011" name="Nat. Genet.">
        <title>The Arabidopsis lyrata genome sequence and the basis of rapid genome size change.</title>
        <authorList>
            <person name="Hu T.T."/>
            <person name="Pattyn P."/>
            <person name="Bakker E.G."/>
            <person name="Cao J."/>
            <person name="Cheng J.-F."/>
            <person name="Clark R.M."/>
            <person name="Fahlgren N."/>
            <person name="Fawcett J.A."/>
            <person name="Grimwood J."/>
            <person name="Gundlach H."/>
            <person name="Haberer G."/>
            <person name="Hollister J.D."/>
            <person name="Ossowski S."/>
            <person name="Ottilar R.P."/>
            <person name="Salamov A.A."/>
            <person name="Schneeberger K."/>
            <person name="Spannagl M."/>
            <person name="Wang X."/>
            <person name="Yang L."/>
            <person name="Nasrallah M.E."/>
            <person name="Bergelson J."/>
            <person name="Carrington J.C."/>
            <person name="Gaut B.S."/>
            <person name="Schmutz J."/>
            <person name="Mayer K.F.X."/>
            <person name="Van de Peer Y."/>
            <person name="Grigoriev I.V."/>
            <person name="Nordborg M."/>
            <person name="Weigel D."/>
            <person name="Guo Y.-L."/>
        </authorList>
    </citation>
    <scope>NUCLEOTIDE SEQUENCE [LARGE SCALE GENOMIC DNA]</scope>
    <source>
        <strain evidence="2">cv. MN47</strain>
    </source>
</reference>
<dbReference type="Proteomes" id="UP000008694">
    <property type="component" value="Unassembled WGS sequence"/>
</dbReference>
<dbReference type="HOGENOM" id="CLU_738408_0_0_1"/>
<dbReference type="EMBL" id="GL348715">
    <property type="protein sequence ID" value="EFH62104.1"/>
    <property type="molecule type" value="Genomic_DNA"/>
</dbReference>
<evidence type="ECO:0000313" key="1">
    <source>
        <dbReference type="EMBL" id="EFH62104.1"/>
    </source>
</evidence>
<evidence type="ECO:0000313" key="2">
    <source>
        <dbReference type="Proteomes" id="UP000008694"/>
    </source>
</evidence>
<protein>
    <submittedName>
        <fullName evidence="1">Predicted protein</fullName>
    </submittedName>
</protein>
<gene>
    <name evidence="1" type="ORF">ARALYDRAFT_673959</name>
</gene>
<organism evidence="2">
    <name type="scientific">Arabidopsis lyrata subsp. lyrata</name>
    <name type="common">Lyre-leaved rock-cress</name>
    <dbReference type="NCBI Taxonomy" id="81972"/>
    <lineage>
        <taxon>Eukaryota</taxon>
        <taxon>Viridiplantae</taxon>
        <taxon>Streptophyta</taxon>
        <taxon>Embryophyta</taxon>
        <taxon>Tracheophyta</taxon>
        <taxon>Spermatophyta</taxon>
        <taxon>Magnoliopsida</taxon>
        <taxon>eudicotyledons</taxon>
        <taxon>Gunneridae</taxon>
        <taxon>Pentapetalae</taxon>
        <taxon>rosids</taxon>
        <taxon>malvids</taxon>
        <taxon>Brassicales</taxon>
        <taxon>Brassicaceae</taxon>
        <taxon>Camelineae</taxon>
        <taxon>Arabidopsis</taxon>
    </lineage>
</organism>
<proteinExistence type="predicted"/>
<dbReference type="AlphaFoldDB" id="D7LB38"/>
<keyword evidence="2" id="KW-1185">Reference proteome</keyword>
<dbReference type="Gramene" id="Al_scaffold_0003_3156">
    <property type="protein sequence ID" value="Al_scaffold_0003_3156"/>
    <property type="gene ID" value="Al_scaffold_0003_3156"/>
</dbReference>
<name>D7LB38_ARALL</name>